<dbReference type="Pfam" id="PF15467">
    <property type="entry name" value="SGIII"/>
    <property type="match status" value="1"/>
</dbReference>
<name>A0A0E9SCD4_ANGAN</name>
<accession>A0A0E9SCD4</accession>
<dbReference type="EMBL" id="GBXM01070389">
    <property type="protein sequence ID" value="JAH38188.1"/>
    <property type="molecule type" value="Transcribed_RNA"/>
</dbReference>
<proteinExistence type="predicted"/>
<organism evidence="1">
    <name type="scientific">Anguilla anguilla</name>
    <name type="common">European freshwater eel</name>
    <name type="synonym">Muraena anguilla</name>
    <dbReference type="NCBI Taxonomy" id="7936"/>
    <lineage>
        <taxon>Eukaryota</taxon>
        <taxon>Metazoa</taxon>
        <taxon>Chordata</taxon>
        <taxon>Craniata</taxon>
        <taxon>Vertebrata</taxon>
        <taxon>Euteleostomi</taxon>
        <taxon>Actinopterygii</taxon>
        <taxon>Neopterygii</taxon>
        <taxon>Teleostei</taxon>
        <taxon>Anguilliformes</taxon>
        <taxon>Anguillidae</taxon>
        <taxon>Anguilla</taxon>
    </lineage>
</organism>
<reference evidence="1" key="1">
    <citation type="submission" date="2014-11" db="EMBL/GenBank/DDBJ databases">
        <authorList>
            <person name="Amaro Gonzalez C."/>
        </authorList>
    </citation>
    <scope>NUCLEOTIDE SEQUENCE</scope>
</reference>
<sequence>MNQQVDSYIDRGILPKDEGEVIKRIYGSL</sequence>
<dbReference type="InterPro" id="IPR026197">
    <property type="entry name" value="SCG3"/>
</dbReference>
<protein>
    <submittedName>
        <fullName evidence="1">Uncharacterized protein</fullName>
    </submittedName>
</protein>
<reference evidence="1" key="2">
    <citation type="journal article" date="2015" name="Fish Shellfish Immunol.">
        <title>Early steps in the European eel (Anguilla anguilla)-Vibrio vulnificus interaction in the gills: Role of the RtxA13 toxin.</title>
        <authorList>
            <person name="Callol A."/>
            <person name="Pajuelo D."/>
            <person name="Ebbesson L."/>
            <person name="Teles M."/>
            <person name="MacKenzie S."/>
            <person name="Amaro C."/>
        </authorList>
    </citation>
    <scope>NUCLEOTIDE SEQUENCE</scope>
</reference>
<evidence type="ECO:0000313" key="1">
    <source>
        <dbReference type="EMBL" id="JAH38188.1"/>
    </source>
</evidence>
<dbReference type="AlphaFoldDB" id="A0A0E9SCD4"/>